<comment type="caution">
    <text evidence="3">The sequence shown here is derived from an EMBL/GenBank/DDBJ whole genome shotgun (WGS) entry which is preliminary data.</text>
</comment>
<dbReference type="SUPFAM" id="SSF55797">
    <property type="entry name" value="PR-1-like"/>
    <property type="match status" value="1"/>
</dbReference>
<dbReference type="InterPro" id="IPR018244">
    <property type="entry name" value="Allrgn_V5/Tpx1_CS"/>
</dbReference>
<name>A0A9P4UU83_9PEZI</name>
<reference evidence="3" key="1">
    <citation type="journal article" date="2020" name="Stud. Mycol.">
        <title>101 Dothideomycetes genomes: a test case for predicting lifestyles and emergence of pathogens.</title>
        <authorList>
            <person name="Haridas S."/>
            <person name="Albert R."/>
            <person name="Binder M."/>
            <person name="Bloem J."/>
            <person name="Labutti K."/>
            <person name="Salamov A."/>
            <person name="Andreopoulos B."/>
            <person name="Baker S."/>
            <person name="Barry K."/>
            <person name="Bills G."/>
            <person name="Bluhm B."/>
            <person name="Cannon C."/>
            <person name="Castanera R."/>
            <person name="Culley D."/>
            <person name="Daum C."/>
            <person name="Ezra D."/>
            <person name="Gonzalez J."/>
            <person name="Henrissat B."/>
            <person name="Kuo A."/>
            <person name="Liang C."/>
            <person name="Lipzen A."/>
            <person name="Lutzoni F."/>
            <person name="Magnuson J."/>
            <person name="Mondo S."/>
            <person name="Nolan M."/>
            <person name="Ohm R."/>
            <person name="Pangilinan J."/>
            <person name="Park H.-J."/>
            <person name="Ramirez L."/>
            <person name="Alfaro M."/>
            <person name="Sun H."/>
            <person name="Tritt A."/>
            <person name="Yoshinaga Y."/>
            <person name="Zwiers L.-H."/>
            <person name="Turgeon B."/>
            <person name="Goodwin S."/>
            <person name="Spatafora J."/>
            <person name="Crous P."/>
            <person name="Grigoriev I."/>
        </authorList>
    </citation>
    <scope>NUCLEOTIDE SEQUENCE</scope>
    <source>
        <strain evidence="3">CBS 116435</strain>
    </source>
</reference>
<dbReference type="Gene3D" id="3.40.33.10">
    <property type="entry name" value="CAP"/>
    <property type="match status" value="1"/>
</dbReference>
<feature type="domain" description="SCP" evidence="2">
    <location>
        <begin position="118"/>
        <end position="248"/>
    </location>
</feature>
<dbReference type="OrthoDB" id="337038at2759"/>
<feature type="region of interest" description="Disordered" evidence="1">
    <location>
        <begin position="44"/>
        <end position="65"/>
    </location>
</feature>
<feature type="compositionally biased region" description="Low complexity" evidence="1">
    <location>
        <begin position="51"/>
        <end position="65"/>
    </location>
</feature>
<gene>
    <name evidence="3" type="ORF">K431DRAFT_215397</name>
</gene>
<dbReference type="PANTHER" id="PTHR10334">
    <property type="entry name" value="CYSTEINE-RICH SECRETORY PROTEIN-RELATED"/>
    <property type="match status" value="1"/>
</dbReference>
<dbReference type="SMART" id="SM00198">
    <property type="entry name" value="SCP"/>
    <property type="match status" value="1"/>
</dbReference>
<dbReference type="InterPro" id="IPR035940">
    <property type="entry name" value="CAP_sf"/>
</dbReference>
<dbReference type="Proteomes" id="UP000799441">
    <property type="component" value="Unassembled WGS sequence"/>
</dbReference>
<dbReference type="PRINTS" id="PR00837">
    <property type="entry name" value="V5TPXLIKE"/>
</dbReference>
<proteinExistence type="predicted"/>
<dbReference type="AlphaFoldDB" id="A0A9P4UU83"/>
<protein>
    <submittedName>
        <fullName evidence="3">PR-1-like protein</fullName>
    </submittedName>
</protein>
<evidence type="ECO:0000256" key="1">
    <source>
        <dbReference type="SAM" id="MobiDB-lite"/>
    </source>
</evidence>
<evidence type="ECO:0000313" key="3">
    <source>
        <dbReference type="EMBL" id="KAF2725428.1"/>
    </source>
</evidence>
<keyword evidence="4" id="KW-1185">Reference proteome</keyword>
<organism evidence="3 4">
    <name type="scientific">Polychaeton citri CBS 116435</name>
    <dbReference type="NCBI Taxonomy" id="1314669"/>
    <lineage>
        <taxon>Eukaryota</taxon>
        <taxon>Fungi</taxon>
        <taxon>Dikarya</taxon>
        <taxon>Ascomycota</taxon>
        <taxon>Pezizomycotina</taxon>
        <taxon>Dothideomycetes</taxon>
        <taxon>Dothideomycetidae</taxon>
        <taxon>Capnodiales</taxon>
        <taxon>Capnodiaceae</taxon>
        <taxon>Polychaeton</taxon>
    </lineage>
</organism>
<evidence type="ECO:0000259" key="2">
    <source>
        <dbReference type="SMART" id="SM00198"/>
    </source>
</evidence>
<dbReference type="EMBL" id="MU003767">
    <property type="protein sequence ID" value="KAF2725428.1"/>
    <property type="molecule type" value="Genomic_DNA"/>
</dbReference>
<evidence type="ECO:0000313" key="4">
    <source>
        <dbReference type="Proteomes" id="UP000799441"/>
    </source>
</evidence>
<dbReference type="InterPro" id="IPR001283">
    <property type="entry name" value="CRISP-related"/>
</dbReference>
<sequence length="295" mass="31813">MLFHSVAVLAWQRYETETELIVNTVIVETTTIWRHPQWFPPSSTFTTLARPSSATQPPAPPSSAAVEESSVAQTSFITSSVSTEQSIVAQHTDAPTSTYVEPAATSTGAIDPAWSGASFEKAVLNSTNTWRSQHDAAPLVWNDTLASFAKNHSGACIWEHTKDLIYGENLALGYQSAASAIDAWGNEEKDYSYSNAVFTESTGHFTQLVWKHTAQVGCGAVDCSNDGENGAKGWFFTCEYFPPGNYRGEFTINVVQSSDGGALSVGKRSEAVKAVAGRKTRALSLAGLVGAYWMH</sequence>
<dbReference type="Pfam" id="PF00188">
    <property type="entry name" value="CAP"/>
    <property type="match status" value="1"/>
</dbReference>
<dbReference type="GO" id="GO:0005576">
    <property type="term" value="C:extracellular region"/>
    <property type="evidence" value="ECO:0007669"/>
    <property type="project" value="InterPro"/>
</dbReference>
<accession>A0A9P4UU83</accession>
<dbReference type="PROSITE" id="PS01009">
    <property type="entry name" value="CRISP_1"/>
    <property type="match status" value="1"/>
</dbReference>
<dbReference type="InterPro" id="IPR014044">
    <property type="entry name" value="CAP_dom"/>
</dbReference>